<proteinExistence type="inferred from homology"/>
<accession>A0A2S9VDP7</accession>
<feature type="binding site" evidence="3">
    <location>
        <position position="100"/>
    </location>
    <ligand>
        <name>substrate</name>
    </ligand>
</feature>
<dbReference type="PANTHER" id="PTHR10907">
    <property type="entry name" value="REGUCALCIN"/>
    <property type="match status" value="1"/>
</dbReference>
<name>A0A2S9VDP7_9ALTE</name>
<feature type="domain" description="SMP-30/Gluconolactonase/LRE-like region" evidence="4">
    <location>
        <begin position="15"/>
        <end position="258"/>
    </location>
</feature>
<dbReference type="AlphaFoldDB" id="A0A2S9VDP7"/>
<reference evidence="6" key="1">
    <citation type="journal article" date="2020" name="Int. J. Syst. Evol. Microbiol.">
        <title>Alteromonas alba sp. nov., a marine bacterium isolated from the seawater of the West Pacific Ocean.</title>
        <authorList>
            <person name="Sun C."/>
            <person name="Wu Y.-H."/>
            <person name="Xamxidin M."/>
            <person name="Cheng H."/>
            <person name="Xu X.-W."/>
        </authorList>
    </citation>
    <scope>NUCLEOTIDE SEQUENCE [LARGE SCALE GENOMIC DNA]</scope>
    <source>
        <strain evidence="6">190</strain>
    </source>
</reference>
<dbReference type="GO" id="GO:0004341">
    <property type="term" value="F:gluconolactonase activity"/>
    <property type="evidence" value="ECO:0007669"/>
    <property type="project" value="TreeGrafter"/>
</dbReference>
<dbReference type="InterPro" id="IPR011042">
    <property type="entry name" value="6-blade_b-propeller_TolB-like"/>
</dbReference>
<keyword evidence="3" id="KW-0479">Metal-binding</keyword>
<dbReference type="InterPro" id="IPR013658">
    <property type="entry name" value="SGL"/>
</dbReference>
<protein>
    <submittedName>
        <fullName evidence="5">Senescence marker protein-30 family protein</fullName>
    </submittedName>
</protein>
<feature type="binding site" evidence="3">
    <location>
        <position position="200"/>
    </location>
    <ligand>
        <name>a divalent metal cation</name>
        <dbReference type="ChEBI" id="CHEBI:60240"/>
    </ligand>
</feature>
<dbReference type="InterPro" id="IPR005511">
    <property type="entry name" value="SMP-30"/>
</dbReference>
<evidence type="ECO:0000256" key="1">
    <source>
        <dbReference type="ARBA" id="ARBA00008853"/>
    </source>
</evidence>
<comment type="similarity">
    <text evidence="1">Belongs to the SMP-30/CGR1 family.</text>
</comment>
<dbReference type="GO" id="GO:0005509">
    <property type="term" value="F:calcium ion binding"/>
    <property type="evidence" value="ECO:0007669"/>
    <property type="project" value="TreeGrafter"/>
</dbReference>
<dbReference type="Proteomes" id="UP000238949">
    <property type="component" value="Unassembled WGS sequence"/>
</dbReference>
<dbReference type="PRINTS" id="PR01790">
    <property type="entry name" value="SMP30FAMILY"/>
</dbReference>
<comment type="cofactor">
    <cofactor evidence="3">
        <name>Zn(2+)</name>
        <dbReference type="ChEBI" id="CHEBI:29105"/>
    </cofactor>
    <text evidence="3">Binds 1 divalent metal cation per subunit.</text>
</comment>
<organism evidence="5 6">
    <name type="scientific">Alteromonas alba</name>
    <dbReference type="NCBI Taxonomy" id="2079529"/>
    <lineage>
        <taxon>Bacteria</taxon>
        <taxon>Pseudomonadati</taxon>
        <taxon>Pseudomonadota</taxon>
        <taxon>Gammaproteobacteria</taxon>
        <taxon>Alteromonadales</taxon>
        <taxon>Alteromonadaceae</taxon>
        <taxon>Alteromonas/Salinimonas group</taxon>
        <taxon>Alteromonas</taxon>
    </lineage>
</organism>
<dbReference type="OrthoDB" id="9775406at2"/>
<keyword evidence="3" id="KW-0862">Zinc</keyword>
<evidence type="ECO:0000313" key="5">
    <source>
        <dbReference type="EMBL" id="PRO74577.1"/>
    </source>
</evidence>
<gene>
    <name evidence="5" type="ORF">C6Y40_05570</name>
</gene>
<evidence type="ECO:0000313" key="6">
    <source>
        <dbReference type="Proteomes" id="UP000238949"/>
    </source>
</evidence>
<dbReference type="PANTHER" id="PTHR10907:SF47">
    <property type="entry name" value="REGUCALCIN"/>
    <property type="match status" value="1"/>
</dbReference>
<feature type="binding site" evidence="3">
    <location>
        <position position="102"/>
    </location>
    <ligand>
        <name>substrate</name>
    </ligand>
</feature>
<dbReference type="GO" id="GO:0019853">
    <property type="term" value="P:L-ascorbic acid biosynthetic process"/>
    <property type="evidence" value="ECO:0007669"/>
    <property type="project" value="TreeGrafter"/>
</dbReference>
<evidence type="ECO:0000256" key="2">
    <source>
        <dbReference type="PIRSR" id="PIRSR605511-1"/>
    </source>
</evidence>
<dbReference type="EMBL" id="PVNP01000047">
    <property type="protein sequence ID" value="PRO74577.1"/>
    <property type="molecule type" value="Genomic_DNA"/>
</dbReference>
<evidence type="ECO:0000256" key="3">
    <source>
        <dbReference type="PIRSR" id="PIRSR605511-2"/>
    </source>
</evidence>
<dbReference type="Pfam" id="PF08450">
    <property type="entry name" value="SGL"/>
    <property type="match status" value="1"/>
</dbReference>
<dbReference type="RefSeq" id="WP_105933728.1">
    <property type="nucleotide sequence ID" value="NZ_PVNP01000047.1"/>
</dbReference>
<comment type="caution">
    <text evidence="5">The sequence shown here is derived from an EMBL/GenBank/DDBJ whole genome shotgun (WGS) entry which is preliminary data.</text>
</comment>
<evidence type="ECO:0000259" key="4">
    <source>
        <dbReference type="Pfam" id="PF08450"/>
    </source>
</evidence>
<feature type="active site" description="Proton donor/acceptor" evidence="2">
    <location>
        <position position="200"/>
    </location>
</feature>
<feature type="binding site" evidence="3">
    <location>
        <position position="17"/>
    </location>
    <ligand>
        <name>a divalent metal cation</name>
        <dbReference type="ChEBI" id="CHEBI:60240"/>
    </ligand>
</feature>
<dbReference type="Gene3D" id="2.120.10.30">
    <property type="entry name" value="TolB, C-terminal domain"/>
    <property type="match status" value="1"/>
</dbReference>
<keyword evidence="6" id="KW-1185">Reference proteome</keyword>
<feature type="binding site" evidence="3">
    <location>
        <position position="151"/>
    </location>
    <ligand>
        <name>a divalent metal cation</name>
        <dbReference type="ChEBI" id="CHEBI:60240"/>
    </ligand>
</feature>
<dbReference type="SUPFAM" id="SSF63829">
    <property type="entry name" value="Calcium-dependent phosphotriesterase"/>
    <property type="match status" value="1"/>
</dbReference>
<sequence>MPVKILNVSRHRCSLGEGIYYSARYNSVFWVDIKQQLLYRMDYASRAVTSIPMPEQIGWVKETRSGRFIVGLQSGIYWLNDDLSCGECCLLLSEEPAGNRLNDAKTDQAGRLYFGSMDDSETAPCGSLYQLANLNENPTLHKVDSGYVVSNGPAFNLAGDRLYSVSSATRTIYAFTVDGHGQLSHKRQHIVLPEHHGYPDGITVDSHDNLWVACWQGHGLCYFDPAGKLIERIVLPAPQITNVTFGGPEYSTLLVTTACIGMDDDALNRYPLAGSVFELDVGVTGVPEPRVKDN</sequence>